<dbReference type="GO" id="GO:0016829">
    <property type="term" value="F:lyase activity"/>
    <property type="evidence" value="ECO:0007669"/>
    <property type="project" value="UniProtKB-KW"/>
</dbReference>
<dbReference type="Pfam" id="PF04412">
    <property type="entry name" value="AcnX"/>
    <property type="match status" value="1"/>
</dbReference>
<protein>
    <submittedName>
        <fullName evidence="5">Protein containing DUF521</fullName>
    </submittedName>
</protein>
<evidence type="ECO:0000256" key="1">
    <source>
        <dbReference type="ARBA" id="ARBA00023004"/>
    </source>
</evidence>
<accession>T1BCU4</accession>
<reference evidence="5" key="1">
    <citation type="submission" date="2013-08" db="EMBL/GenBank/DDBJ databases">
        <authorList>
            <person name="Mendez C."/>
            <person name="Richter M."/>
            <person name="Ferrer M."/>
            <person name="Sanchez J."/>
        </authorList>
    </citation>
    <scope>NUCLEOTIDE SEQUENCE</scope>
</reference>
<feature type="region of interest" description="Disordered" evidence="3">
    <location>
        <begin position="63"/>
        <end position="90"/>
    </location>
</feature>
<dbReference type="InterPro" id="IPR007506">
    <property type="entry name" value="PMDh-L-like_dom"/>
</dbReference>
<gene>
    <name evidence="5" type="ORF">B1B_11092</name>
</gene>
<feature type="domain" description="Phosphomevalonate dehydratase large subunit-like" evidence="4">
    <location>
        <begin position="2"/>
        <end position="74"/>
    </location>
</feature>
<evidence type="ECO:0000259" key="4">
    <source>
        <dbReference type="Pfam" id="PF04412"/>
    </source>
</evidence>
<organism evidence="5">
    <name type="scientific">mine drainage metagenome</name>
    <dbReference type="NCBI Taxonomy" id="410659"/>
    <lineage>
        <taxon>unclassified sequences</taxon>
        <taxon>metagenomes</taxon>
        <taxon>ecological metagenomes</taxon>
    </lineage>
</organism>
<dbReference type="PANTHER" id="PTHR36577">
    <property type="entry name" value="DUF521 DOMAIN PROTEIN (AFU_ORTHOLOGUE AFUA_6G00490)"/>
    <property type="match status" value="1"/>
</dbReference>
<proteinExistence type="predicted"/>
<comment type="caution">
    <text evidence="5">The sequence shown here is derived from an EMBL/GenBank/DDBJ whole genome shotgun (WGS) entry which is preliminary data.</text>
</comment>
<dbReference type="EMBL" id="AUZY01007179">
    <property type="protein sequence ID" value="EQD50849.1"/>
    <property type="molecule type" value="Genomic_DNA"/>
</dbReference>
<dbReference type="PANTHER" id="PTHR36577:SF3">
    <property type="entry name" value="DUF521 DOMAIN PROTEIN (AFU_ORTHOLOGUE AFUA_6G00490)"/>
    <property type="match status" value="1"/>
</dbReference>
<dbReference type="AlphaFoldDB" id="T1BCU4"/>
<sequence length="90" mass="9370">MIYVNSVLGSYSNREGAPSALASAVIGKTPDYGLHRPEGRRPQVVVDVDTSKGPMLYTVLGAVPGKGPGPEDPVPSGDPARPGWAQGDRQ</sequence>
<keyword evidence="2" id="KW-0456">Lyase</keyword>
<reference evidence="5" key="2">
    <citation type="journal article" date="2014" name="ISME J.">
        <title>Microbial stratification in low pH oxic and suboxic macroscopic growths along an acid mine drainage.</title>
        <authorList>
            <person name="Mendez-Garcia C."/>
            <person name="Mesa V."/>
            <person name="Sprenger R.R."/>
            <person name="Richter M."/>
            <person name="Diez M.S."/>
            <person name="Solano J."/>
            <person name="Bargiela R."/>
            <person name="Golyshina O.V."/>
            <person name="Manteca A."/>
            <person name="Ramos J.L."/>
            <person name="Gallego J.R."/>
            <person name="Llorente I."/>
            <person name="Martins Dos Santos V.A."/>
            <person name="Jensen O.N."/>
            <person name="Pelaez A.I."/>
            <person name="Sanchez J."/>
            <person name="Ferrer M."/>
        </authorList>
    </citation>
    <scope>NUCLEOTIDE SEQUENCE</scope>
</reference>
<evidence type="ECO:0000256" key="2">
    <source>
        <dbReference type="ARBA" id="ARBA00023239"/>
    </source>
</evidence>
<name>T1BCU4_9ZZZZ</name>
<evidence type="ECO:0000313" key="5">
    <source>
        <dbReference type="EMBL" id="EQD50849.1"/>
    </source>
</evidence>
<keyword evidence="1" id="KW-0408">Iron</keyword>
<evidence type="ECO:0000256" key="3">
    <source>
        <dbReference type="SAM" id="MobiDB-lite"/>
    </source>
</evidence>